<evidence type="ECO:0000313" key="2">
    <source>
        <dbReference type="EMBL" id="EHH21918.1"/>
    </source>
</evidence>
<proteinExistence type="predicted"/>
<feature type="non-terminal residue" evidence="2">
    <location>
        <position position="1"/>
    </location>
</feature>
<dbReference type="Proteomes" id="UP000013456">
    <property type="component" value="Chromosome 13"/>
</dbReference>
<evidence type="ECO:0000256" key="1">
    <source>
        <dbReference type="SAM" id="MobiDB-lite"/>
    </source>
</evidence>
<organism evidence="2">
    <name type="scientific">Macaca mulatta</name>
    <name type="common">Rhesus macaque</name>
    <dbReference type="NCBI Taxonomy" id="9544"/>
    <lineage>
        <taxon>Eukaryota</taxon>
        <taxon>Metazoa</taxon>
        <taxon>Chordata</taxon>
        <taxon>Craniata</taxon>
        <taxon>Vertebrata</taxon>
        <taxon>Euteleostomi</taxon>
        <taxon>Mammalia</taxon>
        <taxon>Eutheria</taxon>
        <taxon>Euarchontoglires</taxon>
        <taxon>Primates</taxon>
        <taxon>Haplorrhini</taxon>
        <taxon>Catarrhini</taxon>
        <taxon>Cercopithecidae</taxon>
        <taxon>Cercopithecinae</taxon>
        <taxon>Macaca</taxon>
    </lineage>
</organism>
<dbReference type="EMBL" id="CM001265">
    <property type="protein sequence ID" value="EHH21918.1"/>
    <property type="molecule type" value="Genomic_DNA"/>
</dbReference>
<name>G7N9H1_MACMU</name>
<feature type="non-terminal residue" evidence="2">
    <location>
        <position position="94"/>
    </location>
</feature>
<protein>
    <submittedName>
        <fullName evidence="2">Uncharacterized protein</fullName>
    </submittedName>
</protein>
<dbReference type="AlphaFoldDB" id="G7N9H1"/>
<reference evidence="2" key="1">
    <citation type="journal article" date="2011" name="Nat. Biotechnol.">
        <title>Genome sequencing and comparison of two nonhuman primate animal models, the cynomolgus and Chinese rhesus macaques.</title>
        <authorList>
            <person name="Yan G."/>
            <person name="Zhang G."/>
            <person name="Fang X."/>
            <person name="Zhang Y."/>
            <person name="Li C."/>
            <person name="Ling F."/>
            <person name="Cooper D.N."/>
            <person name="Li Q."/>
            <person name="Li Y."/>
            <person name="van Gool A.J."/>
            <person name="Du H."/>
            <person name="Chen J."/>
            <person name="Chen R."/>
            <person name="Zhang P."/>
            <person name="Huang Z."/>
            <person name="Thompson J.R."/>
            <person name="Meng Y."/>
            <person name="Bai Y."/>
            <person name="Wang J."/>
            <person name="Zhuo M."/>
            <person name="Wang T."/>
            <person name="Huang Y."/>
            <person name="Wei L."/>
            <person name="Li J."/>
            <person name="Wang Z."/>
            <person name="Hu H."/>
            <person name="Yang P."/>
            <person name="Le L."/>
            <person name="Stenson P.D."/>
            <person name="Li B."/>
            <person name="Liu X."/>
            <person name="Ball E.V."/>
            <person name="An N."/>
            <person name="Huang Q."/>
            <person name="Zhang Y."/>
            <person name="Fan W."/>
            <person name="Zhang X."/>
            <person name="Li Y."/>
            <person name="Wang W."/>
            <person name="Katze M.G."/>
            <person name="Su B."/>
            <person name="Nielsen R."/>
            <person name="Yang H."/>
            <person name="Wang J."/>
            <person name="Wang X."/>
            <person name="Wang J."/>
        </authorList>
    </citation>
    <scope>NUCLEOTIDE SEQUENCE [LARGE SCALE GENOMIC DNA]</scope>
    <source>
        <strain evidence="2">CR-5</strain>
    </source>
</reference>
<gene>
    <name evidence="2" type="ORF">EGK_05090</name>
</gene>
<accession>G7N9H1</accession>
<feature type="region of interest" description="Disordered" evidence="1">
    <location>
        <begin position="51"/>
        <end position="73"/>
    </location>
</feature>
<sequence>QPFQTCPCLEAGDPIHTPVLGILPGQCFAGSHLYPGCLPTQEAMTLQRQGKGYAGSPTLLPPHHPRRGPAGPGSLDVGFQWAITAISRVANSLD</sequence>